<dbReference type="OrthoDB" id="9772484at2"/>
<keyword evidence="8" id="KW-0456">Lyase</keyword>
<feature type="binding site" evidence="5">
    <location>
        <position position="268"/>
    </location>
    <ligand>
        <name>FAD</name>
        <dbReference type="ChEBI" id="CHEBI:57692"/>
    </ligand>
</feature>
<accession>A0A5S3N1K1</accession>
<keyword evidence="3 5" id="KW-0274">FAD</keyword>
<dbReference type="Pfam" id="PF00875">
    <property type="entry name" value="DNA_photolyase"/>
    <property type="match status" value="1"/>
</dbReference>
<dbReference type="GO" id="GO:0003904">
    <property type="term" value="F:deoxyribodipyrimidine photo-lyase activity"/>
    <property type="evidence" value="ECO:0007669"/>
    <property type="project" value="TreeGrafter"/>
</dbReference>
<dbReference type="Pfam" id="PF03441">
    <property type="entry name" value="FAD_binding_7"/>
    <property type="match status" value="1"/>
</dbReference>
<dbReference type="InterPro" id="IPR002081">
    <property type="entry name" value="Cryptochrome/DNA_photolyase_1"/>
</dbReference>
<keyword evidence="2 5" id="KW-0285">Flavoprotein</keyword>
<dbReference type="RefSeq" id="WP_138536852.1">
    <property type="nucleotide sequence ID" value="NZ_VANR01000006.1"/>
</dbReference>
<dbReference type="InterPro" id="IPR036155">
    <property type="entry name" value="Crypto/Photolyase_N_sf"/>
</dbReference>
<proteinExistence type="inferred from homology"/>
<organism evidence="8 9">
    <name type="scientific">Polaribacter aestuariivivens</name>
    <dbReference type="NCBI Taxonomy" id="2304626"/>
    <lineage>
        <taxon>Bacteria</taxon>
        <taxon>Pseudomonadati</taxon>
        <taxon>Bacteroidota</taxon>
        <taxon>Flavobacteriia</taxon>
        <taxon>Flavobacteriales</taxon>
        <taxon>Flavobacteriaceae</taxon>
    </lineage>
</organism>
<dbReference type="SUPFAM" id="SSF52425">
    <property type="entry name" value="Cryptochrome/photolyase, N-terminal domain"/>
    <property type="match status" value="1"/>
</dbReference>
<evidence type="ECO:0000313" key="8">
    <source>
        <dbReference type="EMBL" id="TMM29100.1"/>
    </source>
</evidence>
<evidence type="ECO:0000256" key="3">
    <source>
        <dbReference type="ARBA" id="ARBA00022827"/>
    </source>
</evidence>
<dbReference type="EMBL" id="VANR01000006">
    <property type="protein sequence ID" value="TMM29100.1"/>
    <property type="molecule type" value="Genomic_DNA"/>
</dbReference>
<dbReference type="Gene3D" id="1.10.579.10">
    <property type="entry name" value="DNA Cyclobutane Dipyrimidine Photolyase, subunit A, domain 3"/>
    <property type="match status" value="1"/>
</dbReference>
<evidence type="ECO:0000259" key="7">
    <source>
        <dbReference type="PROSITE" id="PS51645"/>
    </source>
</evidence>
<dbReference type="InterPro" id="IPR036134">
    <property type="entry name" value="Crypto/Photolyase_FAD-like_sf"/>
</dbReference>
<evidence type="ECO:0000256" key="4">
    <source>
        <dbReference type="ARBA" id="ARBA00022991"/>
    </source>
</evidence>
<dbReference type="AlphaFoldDB" id="A0A5S3N1K1"/>
<dbReference type="PRINTS" id="PR00147">
    <property type="entry name" value="DNAPHOTLYASE"/>
</dbReference>
<protein>
    <submittedName>
        <fullName evidence="8">Deoxyribodipyrimidine photolyase</fullName>
    </submittedName>
</protein>
<dbReference type="GO" id="GO:0071949">
    <property type="term" value="F:FAD binding"/>
    <property type="evidence" value="ECO:0007669"/>
    <property type="project" value="TreeGrafter"/>
</dbReference>
<keyword evidence="4 6" id="KW-0157">Chromophore</keyword>
<evidence type="ECO:0000256" key="1">
    <source>
        <dbReference type="ARBA" id="ARBA00001932"/>
    </source>
</evidence>
<comment type="cofactor">
    <cofactor evidence="1">
        <name>(6R)-5,10-methylene-5,6,7,8-tetrahydrofolate</name>
        <dbReference type="ChEBI" id="CHEBI:15636"/>
    </cofactor>
</comment>
<dbReference type="Gene3D" id="1.25.40.80">
    <property type="match status" value="1"/>
</dbReference>
<keyword evidence="9" id="KW-1185">Reference proteome</keyword>
<dbReference type="GO" id="GO:0003677">
    <property type="term" value="F:DNA binding"/>
    <property type="evidence" value="ECO:0007669"/>
    <property type="project" value="TreeGrafter"/>
</dbReference>
<evidence type="ECO:0000256" key="2">
    <source>
        <dbReference type="ARBA" id="ARBA00022630"/>
    </source>
</evidence>
<dbReference type="GO" id="GO:0006950">
    <property type="term" value="P:response to stress"/>
    <property type="evidence" value="ECO:0007669"/>
    <property type="project" value="UniProtKB-ARBA"/>
</dbReference>
<comment type="similarity">
    <text evidence="6">Belongs to the DNA photolyase family.</text>
</comment>
<dbReference type="SUPFAM" id="SSF48173">
    <property type="entry name" value="Cryptochrome/photolyase FAD-binding domain"/>
    <property type="match status" value="1"/>
</dbReference>
<dbReference type="GO" id="GO:0009416">
    <property type="term" value="P:response to light stimulus"/>
    <property type="evidence" value="ECO:0007669"/>
    <property type="project" value="TreeGrafter"/>
</dbReference>
<feature type="binding site" evidence="5">
    <location>
        <position position="218"/>
    </location>
    <ligand>
        <name>FAD</name>
        <dbReference type="ChEBI" id="CHEBI:57692"/>
    </ligand>
</feature>
<dbReference type="PANTHER" id="PTHR11455:SF9">
    <property type="entry name" value="CRYPTOCHROME CIRCADIAN CLOCK 5 ISOFORM X1"/>
    <property type="match status" value="1"/>
</dbReference>
<dbReference type="PROSITE" id="PS00394">
    <property type="entry name" value="DNA_PHOTOLYASES_1_1"/>
    <property type="match status" value="1"/>
</dbReference>
<dbReference type="InterPro" id="IPR014729">
    <property type="entry name" value="Rossmann-like_a/b/a_fold"/>
</dbReference>
<comment type="caution">
    <text evidence="8">The sequence shown here is derived from an EMBL/GenBank/DDBJ whole genome shotgun (WGS) entry which is preliminary data.</text>
</comment>
<dbReference type="InterPro" id="IPR018394">
    <property type="entry name" value="DNA_photolyase_1_CS_C"/>
</dbReference>
<evidence type="ECO:0000313" key="9">
    <source>
        <dbReference type="Proteomes" id="UP000307140"/>
    </source>
</evidence>
<evidence type="ECO:0000256" key="5">
    <source>
        <dbReference type="PIRSR" id="PIRSR602081-1"/>
    </source>
</evidence>
<reference evidence="8 9" key="1">
    <citation type="submission" date="2019-05" db="EMBL/GenBank/DDBJ databases">
        <title>Polaribacter aestuariivivens sp. nov., isolated from a tidal flat.</title>
        <authorList>
            <person name="Yoon J.-H."/>
        </authorList>
    </citation>
    <scope>NUCLEOTIDE SEQUENCE [LARGE SCALE GENOMIC DNA]</scope>
    <source>
        <strain evidence="8 9">DBTF-3</strain>
    </source>
</reference>
<comment type="cofactor">
    <cofactor evidence="5">
        <name>FAD</name>
        <dbReference type="ChEBI" id="CHEBI:57692"/>
    </cofactor>
    <text evidence="5">Binds 1 FAD per subunit.</text>
</comment>
<dbReference type="Gene3D" id="3.40.50.620">
    <property type="entry name" value="HUPs"/>
    <property type="match status" value="1"/>
</dbReference>
<dbReference type="PANTHER" id="PTHR11455">
    <property type="entry name" value="CRYPTOCHROME"/>
    <property type="match status" value="1"/>
</dbReference>
<dbReference type="GO" id="GO:0006139">
    <property type="term" value="P:nucleobase-containing compound metabolic process"/>
    <property type="evidence" value="ECO:0007669"/>
    <property type="project" value="UniProtKB-ARBA"/>
</dbReference>
<name>A0A5S3N1K1_9FLAO</name>
<feature type="domain" description="Photolyase/cryptochrome alpha/beta" evidence="7">
    <location>
        <begin position="7"/>
        <end position="137"/>
    </location>
</feature>
<dbReference type="InterPro" id="IPR005101">
    <property type="entry name" value="Cryptochr/Photolyase_FAD-bd"/>
</dbReference>
<dbReference type="PROSITE" id="PS51645">
    <property type="entry name" value="PHR_CRY_ALPHA_BETA"/>
    <property type="match status" value="1"/>
</dbReference>
<evidence type="ECO:0000256" key="6">
    <source>
        <dbReference type="RuleBase" id="RU004182"/>
    </source>
</evidence>
<dbReference type="Proteomes" id="UP000307140">
    <property type="component" value="Unassembled WGS sequence"/>
</dbReference>
<dbReference type="InterPro" id="IPR006050">
    <property type="entry name" value="DNA_photolyase_N"/>
</dbReference>
<sequence length="493" mass="58303">MNTNREEINVVWFKRDLRIQDNEAIYNALTSKKRVLFIYVFEKSLQDDIHYSERHWNFIKQSLVDLNEDLKAFDSEILCVSSEVTTTFNQLLNTYKINTVFSHQETGLLLTYNRDKDFSRFCRNNSIKWKENKNNAILRGLLNREDWFHHWEKYMNANQIKINLKSEKLVSSTEIANLKKGFTVVDLQTTPSKNFQKGGTKTAWKYAKTFFETRHKQYMYNISKPALARESCSRLSPYISWGNVSIRQIFQKANEAKNNNNKKHLDAFISRLRWQAHFIQKFEMEHTMEKVSLNKGFRKLKKSISEKYQEAWKTGQTGFPLVDASMRCLNETGYLNFRMRALIVSFFTHILWQPWQDASKHLSQMFLDFEPGIHFPQLQMNSGETGLDTLRIYNPIKNSKEHDEDATFIKKWVPELANLPTAFIHEPYLMTSLDEQFNNFHLGKNYPKTIVDINLTRKKATEILWKMKDNPDVIAENRRILKKHTITSSNKMV</sequence>
<gene>
    <name evidence="8" type="ORF">FDT66_11980</name>
</gene>